<feature type="chain" id="PRO_5008043369" evidence="2">
    <location>
        <begin position="17"/>
        <end position="62"/>
    </location>
</feature>
<feature type="region of interest" description="Disordered" evidence="1">
    <location>
        <begin position="24"/>
        <end position="44"/>
    </location>
</feature>
<evidence type="ECO:0000313" key="4">
    <source>
        <dbReference type="Proteomes" id="UP000078237"/>
    </source>
</evidence>
<dbReference type="AlphaFoldDB" id="A0A175VUW0"/>
<proteinExistence type="predicted"/>
<gene>
    <name evidence="3" type="ORF">MMYC01_208495</name>
</gene>
<dbReference type="Proteomes" id="UP000078237">
    <property type="component" value="Unassembled WGS sequence"/>
</dbReference>
<dbReference type="VEuPathDB" id="FungiDB:MMYC01_208495"/>
<keyword evidence="4" id="KW-1185">Reference proteome</keyword>
<comment type="caution">
    <text evidence="3">The sequence shown here is derived from an EMBL/GenBank/DDBJ whole genome shotgun (WGS) entry which is preliminary data.</text>
</comment>
<evidence type="ECO:0000313" key="3">
    <source>
        <dbReference type="EMBL" id="KXX75308.1"/>
    </source>
</evidence>
<protein>
    <submittedName>
        <fullName evidence="3">Uncharacterized protein</fullName>
    </submittedName>
</protein>
<sequence>MRFYFVLAAIVSLAAAAAIPGHSWETGLDKRDPNSQNPGKRKGIILKGSDIVGRHVEGKEHE</sequence>
<organism evidence="3 4">
    <name type="scientific">Madurella mycetomatis</name>
    <dbReference type="NCBI Taxonomy" id="100816"/>
    <lineage>
        <taxon>Eukaryota</taxon>
        <taxon>Fungi</taxon>
        <taxon>Dikarya</taxon>
        <taxon>Ascomycota</taxon>
        <taxon>Pezizomycotina</taxon>
        <taxon>Sordariomycetes</taxon>
        <taxon>Sordariomycetidae</taxon>
        <taxon>Sordariales</taxon>
        <taxon>Sordariales incertae sedis</taxon>
        <taxon>Madurella</taxon>
    </lineage>
</organism>
<name>A0A175VUW0_9PEZI</name>
<reference evidence="3 4" key="1">
    <citation type="journal article" date="2016" name="Genome Announc.">
        <title>Genome Sequence of Madurella mycetomatis mm55, Isolated from a Human Mycetoma Case in Sudan.</title>
        <authorList>
            <person name="Smit S."/>
            <person name="Derks M.F."/>
            <person name="Bervoets S."/>
            <person name="Fahal A."/>
            <person name="van Leeuwen W."/>
            <person name="van Belkum A."/>
            <person name="van de Sande W.W."/>
        </authorList>
    </citation>
    <scope>NUCLEOTIDE SEQUENCE [LARGE SCALE GENOMIC DNA]</scope>
    <source>
        <strain evidence="4">mm55</strain>
    </source>
</reference>
<evidence type="ECO:0000256" key="2">
    <source>
        <dbReference type="SAM" id="SignalP"/>
    </source>
</evidence>
<feature type="signal peptide" evidence="2">
    <location>
        <begin position="1"/>
        <end position="16"/>
    </location>
</feature>
<keyword evidence="2" id="KW-0732">Signal</keyword>
<accession>A0A175VUW0</accession>
<evidence type="ECO:0000256" key="1">
    <source>
        <dbReference type="SAM" id="MobiDB-lite"/>
    </source>
</evidence>
<dbReference type="EMBL" id="LCTW02000279">
    <property type="protein sequence ID" value="KXX75308.1"/>
    <property type="molecule type" value="Genomic_DNA"/>
</dbReference>